<dbReference type="RefSeq" id="WP_039610059.1">
    <property type="nucleotide sequence ID" value="NZ_JWIC01000006.1"/>
</dbReference>
<name>A0A0C1MJ43_9GAMM</name>
<evidence type="ECO:0000313" key="1">
    <source>
        <dbReference type="EMBL" id="KID56999.1"/>
    </source>
</evidence>
<proteinExistence type="predicted"/>
<sequence length="88" mass="9697">MIIESNGTVDFDTGVSFDASMIMSIADRRNIENEPRIQISYGADDDGQVIQLFLNTDLQSIKMIQYRYRTENIDVTTTVVSVTGGSGG</sequence>
<protein>
    <submittedName>
        <fullName evidence="1">Uncharacterized protein</fullName>
    </submittedName>
</protein>
<accession>A0A0C1MJ43</accession>
<evidence type="ECO:0000313" key="2">
    <source>
        <dbReference type="Proteomes" id="UP000031327"/>
    </source>
</evidence>
<reference evidence="1 2" key="1">
    <citation type="submission" date="2014-12" db="EMBL/GenBank/DDBJ databases">
        <title>Draft Genome Sequence of Pseudoalteromonas luteoviolacea HI1.</title>
        <authorList>
            <person name="Asahina A.Y."/>
            <person name="Hadfield M.G."/>
        </authorList>
    </citation>
    <scope>NUCLEOTIDE SEQUENCE [LARGE SCALE GENOMIC DNA]</scope>
    <source>
        <strain evidence="1 2">HI1</strain>
    </source>
</reference>
<dbReference type="Proteomes" id="UP000031327">
    <property type="component" value="Unassembled WGS sequence"/>
</dbReference>
<organism evidence="1 2">
    <name type="scientific">Pseudoalteromonas luteoviolacea</name>
    <dbReference type="NCBI Taxonomy" id="43657"/>
    <lineage>
        <taxon>Bacteria</taxon>
        <taxon>Pseudomonadati</taxon>
        <taxon>Pseudomonadota</taxon>
        <taxon>Gammaproteobacteria</taxon>
        <taxon>Alteromonadales</taxon>
        <taxon>Pseudoalteromonadaceae</taxon>
        <taxon>Pseudoalteromonas</taxon>
    </lineage>
</organism>
<dbReference type="AlphaFoldDB" id="A0A0C1MJ43"/>
<comment type="caution">
    <text evidence="1">The sequence shown here is derived from an EMBL/GenBank/DDBJ whole genome shotgun (WGS) entry which is preliminary data.</text>
</comment>
<gene>
    <name evidence="1" type="ORF">JF50_14110</name>
</gene>
<dbReference type="OrthoDB" id="6315425at2"/>
<dbReference type="EMBL" id="JWIC01000006">
    <property type="protein sequence ID" value="KID56999.1"/>
    <property type="molecule type" value="Genomic_DNA"/>
</dbReference>